<dbReference type="RefSeq" id="WP_043494331.1">
    <property type="nucleotide sequence ID" value="NZ_CP139992.1"/>
</dbReference>
<gene>
    <name evidence="1" type="ORF">NCTC8105_03323</name>
</gene>
<dbReference type="EMBL" id="UGHP01000001">
    <property type="protein sequence ID" value="STQ81146.1"/>
    <property type="molecule type" value="Genomic_DNA"/>
</dbReference>
<name>A0A377PKZ6_HAFAL</name>
<organism evidence="1 2">
    <name type="scientific">Hafnia alvei</name>
    <dbReference type="NCBI Taxonomy" id="569"/>
    <lineage>
        <taxon>Bacteria</taxon>
        <taxon>Pseudomonadati</taxon>
        <taxon>Pseudomonadota</taxon>
        <taxon>Gammaproteobacteria</taxon>
        <taxon>Enterobacterales</taxon>
        <taxon>Hafniaceae</taxon>
        <taxon>Hafnia</taxon>
    </lineage>
</organism>
<dbReference type="InterPro" id="IPR038666">
    <property type="entry name" value="SSP1_head-tail_sf"/>
</dbReference>
<evidence type="ECO:0000313" key="1">
    <source>
        <dbReference type="EMBL" id="STQ81146.1"/>
    </source>
</evidence>
<dbReference type="Proteomes" id="UP000254821">
    <property type="component" value="Unassembled WGS sequence"/>
</dbReference>
<dbReference type="AlphaFoldDB" id="A0A377PKZ6"/>
<sequence>MEPGRFRHRITIQNFRTEEMPSGQEKEVWFDVATNVPAEVKGISGRELMVSGAEMAEASIRIWLRYRADISSASRILWSPKGQPQMAYGLAAPPIANDKFTRLELLCKGGVKP</sequence>
<proteinExistence type="predicted"/>
<dbReference type="NCBIfam" id="TIGR01563">
    <property type="entry name" value="gp16_SPP1"/>
    <property type="match status" value="1"/>
</dbReference>
<dbReference type="Pfam" id="PF05521">
    <property type="entry name" value="Phage_HCP"/>
    <property type="match status" value="1"/>
</dbReference>
<accession>A0A377PKZ6</accession>
<protein>
    <submittedName>
        <fullName evidence="1">Bacteriophage head-tail adaptor</fullName>
    </submittedName>
</protein>
<reference evidence="1 2" key="1">
    <citation type="submission" date="2018-06" db="EMBL/GenBank/DDBJ databases">
        <authorList>
            <consortium name="Pathogen Informatics"/>
            <person name="Doyle S."/>
        </authorList>
    </citation>
    <scope>NUCLEOTIDE SEQUENCE [LARGE SCALE GENOMIC DNA]</scope>
    <source>
        <strain evidence="1 2">NCTC8105</strain>
    </source>
</reference>
<dbReference type="InterPro" id="IPR008767">
    <property type="entry name" value="Phage_SPP1_head-tail_adaptor"/>
</dbReference>
<dbReference type="Gene3D" id="2.40.10.270">
    <property type="entry name" value="Bacteriophage SPP1 head-tail adaptor protein"/>
    <property type="match status" value="1"/>
</dbReference>
<evidence type="ECO:0000313" key="2">
    <source>
        <dbReference type="Proteomes" id="UP000254821"/>
    </source>
</evidence>